<reference evidence="1" key="1">
    <citation type="submission" date="2014-11" db="EMBL/GenBank/DDBJ databases">
        <authorList>
            <person name="Amaro Gonzalez C."/>
        </authorList>
    </citation>
    <scope>NUCLEOTIDE SEQUENCE</scope>
</reference>
<dbReference type="AlphaFoldDB" id="A0A0E9SNQ6"/>
<accession>A0A0E9SNQ6</accession>
<evidence type="ECO:0000313" key="1">
    <source>
        <dbReference type="EMBL" id="JAH42285.1"/>
    </source>
</evidence>
<name>A0A0E9SNQ6_ANGAN</name>
<reference evidence="1" key="2">
    <citation type="journal article" date="2015" name="Fish Shellfish Immunol.">
        <title>Early steps in the European eel (Anguilla anguilla)-Vibrio vulnificus interaction in the gills: Role of the RtxA13 toxin.</title>
        <authorList>
            <person name="Callol A."/>
            <person name="Pajuelo D."/>
            <person name="Ebbesson L."/>
            <person name="Teles M."/>
            <person name="MacKenzie S."/>
            <person name="Amaro C."/>
        </authorList>
    </citation>
    <scope>NUCLEOTIDE SEQUENCE</scope>
</reference>
<sequence>MNGNPKTSTKRRKNVWFYLYLQVQPVNHGDKLGFTS</sequence>
<organism evidence="1">
    <name type="scientific">Anguilla anguilla</name>
    <name type="common">European freshwater eel</name>
    <name type="synonym">Muraena anguilla</name>
    <dbReference type="NCBI Taxonomy" id="7936"/>
    <lineage>
        <taxon>Eukaryota</taxon>
        <taxon>Metazoa</taxon>
        <taxon>Chordata</taxon>
        <taxon>Craniata</taxon>
        <taxon>Vertebrata</taxon>
        <taxon>Euteleostomi</taxon>
        <taxon>Actinopterygii</taxon>
        <taxon>Neopterygii</taxon>
        <taxon>Teleostei</taxon>
        <taxon>Anguilliformes</taxon>
        <taxon>Anguillidae</taxon>
        <taxon>Anguilla</taxon>
    </lineage>
</organism>
<dbReference type="EMBL" id="GBXM01066292">
    <property type="protein sequence ID" value="JAH42285.1"/>
    <property type="molecule type" value="Transcribed_RNA"/>
</dbReference>
<protein>
    <submittedName>
        <fullName evidence="1">Uncharacterized protein</fullName>
    </submittedName>
</protein>
<proteinExistence type="predicted"/>